<dbReference type="SUPFAM" id="SSF55073">
    <property type="entry name" value="Nucleotide cyclase"/>
    <property type="match status" value="1"/>
</dbReference>
<dbReference type="Proteomes" id="UP000741013">
    <property type="component" value="Unassembled WGS sequence"/>
</dbReference>
<proteinExistence type="predicted"/>
<dbReference type="RefSeq" id="WP_209667573.1">
    <property type="nucleotide sequence ID" value="NZ_JAGGMS010000001.1"/>
</dbReference>
<protein>
    <recommendedName>
        <fullName evidence="3">Guanylate cyclase domain-containing protein</fullName>
    </recommendedName>
</protein>
<dbReference type="Gene3D" id="3.30.70.1230">
    <property type="entry name" value="Nucleotide cyclase"/>
    <property type="match status" value="1"/>
</dbReference>
<dbReference type="InterPro" id="IPR029787">
    <property type="entry name" value="Nucleotide_cyclase"/>
</dbReference>
<name>A0ABS4PYR4_9PSEU</name>
<evidence type="ECO:0000313" key="2">
    <source>
        <dbReference type="Proteomes" id="UP000741013"/>
    </source>
</evidence>
<organism evidence="1 2">
    <name type="scientific">Amycolatopsis magusensis</name>
    <dbReference type="NCBI Taxonomy" id="882444"/>
    <lineage>
        <taxon>Bacteria</taxon>
        <taxon>Bacillati</taxon>
        <taxon>Actinomycetota</taxon>
        <taxon>Actinomycetes</taxon>
        <taxon>Pseudonocardiales</taxon>
        <taxon>Pseudonocardiaceae</taxon>
        <taxon>Amycolatopsis</taxon>
    </lineage>
</organism>
<keyword evidence="2" id="KW-1185">Reference proteome</keyword>
<accession>A0ABS4PYR4</accession>
<gene>
    <name evidence="1" type="ORF">JOM49_006098</name>
</gene>
<sequence>MLKQTEFSRALFLAVDAWKYGSRDGHQQWELQEALSDAVSAAAAIAGLDRATWQIQAGGDGFLAVVPDGGAEQRLVYRFVEELDDQLARFNCARRPEARLRLRVAIHHGGAIAAAFGYASDGAVHACRLRDAESVRAALTGLPGSNLVLVLSQAIFKGSVQQNLVRSSAEDFVRVQADVVEKGFREEAWVRVPGATADQVAAVVSPAALALCLRLDGTPRDIPGFIDSVVSEAFEKAGISLPTQSAEREGRVGLSLHVDVPVERVLGVWLHYLAEGLAAQAPRTRVAVGVALGDLPTARALADSETAAGVLEAAGTPVVIAVSDEVYRRFVVGSVTRMVRSGDYRQVDIASGGWLRVPGYSVPPEPAVLSQDTATTAPAIPNGAYHGPVSTIGTGTFHGPFVVGTMNSLGWTGR</sequence>
<evidence type="ECO:0000313" key="1">
    <source>
        <dbReference type="EMBL" id="MBP2184572.1"/>
    </source>
</evidence>
<dbReference type="EMBL" id="JAGGMS010000001">
    <property type="protein sequence ID" value="MBP2184572.1"/>
    <property type="molecule type" value="Genomic_DNA"/>
</dbReference>
<evidence type="ECO:0008006" key="3">
    <source>
        <dbReference type="Google" id="ProtNLM"/>
    </source>
</evidence>
<reference evidence="1 2" key="1">
    <citation type="submission" date="2021-03" db="EMBL/GenBank/DDBJ databases">
        <title>Sequencing the genomes of 1000 actinobacteria strains.</title>
        <authorList>
            <person name="Klenk H.-P."/>
        </authorList>
    </citation>
    <scope>NUCLEOTIDE SEQUENCE [LARGE SCALE GENOMIC DNA]</scope>
    <source>
        <strain evidence="1 2">DSM 45510</strain>
    </source>
</reference>
<comment type="caution">
    <text evidence="1">The sequence shown here is derived from an EMBL/GenBank/DDBJ whole genome shotgun (WGS) entry which is preliminary data.</text>
</comment>